<proteinExistence type="inferred from homology"/>
<keyword evidence="6 7" id="KW-0472">Membrane</keyword>
<feature type="domain" description="YetF C-terminal" evidence="8">
    <location>
        <begin position="98"/>
        <end position="226"/>
    </location>
</feature>
<protein>
    <submittedName>
        <fullName evidence="9">Uncharacterized membrane protein YcaP (DUF421 family)</fullName>
    </submittedName>
</protein>
<dbReference type="InterPro" id="IPR007353">
    <property type="entry name" value="DUF421"/>
</dbReference>
<dbReference type="PANTHER" id="PTHR34582:SF6">
    <property type="entry name" value="UPF0702 TRANSMEMBRANE PROTEIN YCAP"/>
    <property type="match status" value="1"/>
</dbReference>
<name>A0ABS2PCB2_9BACL</name>
<dbReference type="Proteomes" id="UP000741863">
    <property type="component" value="Unassembled WGS sequence"/>
</dbReference>
<feature type="transmembrane region" description="Helical" evidence="7">
    <location>
        <begin position="16"/>
        <end position="36"/>
    </location>
</feature>
<evidence type="ECO:0000256" key="4">
    <source>
        <dbReference type="ARBA" id="ARBA00022692"/>
    </source>
</evidence>
<dbReference type="Gene3D" id="3.30.240.20">
    <property type="entry name" value="bsu07140 like domains"/>
    <property type="match status" value="2"/>
</dbReference>
<feature type="transmembrane region" description="Helical" evidence="7">
    <location>
        <begin position="71"/>
        <end position="93"/>
    </location>
</feature>
<keyword evidence="10" id="KW-1185">Reference proteome</keyword>
<comment type="similarity">
    <text evidence="2">Belongs to the UPF0702 family.</text>
</comment>
<comment type="caution">
    <text evidence="9">The sequence shown here is derived from an EMBL/GenBank/DDBJ whole genome shotgun (WGS) entry which is preliminary data.</text>
</comment>
<evidence type="ECO:0000259" key="8">
    <source>
        <dbReference type="Pfam" id="PF04239"/>
    </source>
</evidence>
<comment type="subcellular location">
    <subcellularLocation>
        <location evidence="1">Cell membrane</location>
        <topology evidence="1">Multi-pass membrane protein</topology>
    </subcellularLocation>
</comment>
<evidence type="ECO:0000256" key="6">
    <source>
        <dbReference type="ARBA" id="ARBA00023136"/>
    </source>
</evidence>
<dbReference type="InterPro" id="IPR023090">
    <property type="entry name" value="UPF0702_alpha/beta_dom_sf"/>
</dbReference>
<gene>
    <name evidence="9" type="ORF">JOD17_001789</name>
</gene>
<dbReference type="Pfam" id="PF04239">
    <property type="entry name" value="DUF421"/>
    <property type="match status" value="1"/>
</dbReference>
<keyword evidence="5 7" id="KW-1133">Transmembrane helix</keyword>
<dbReference type="PANTHER" id="PTHR34582">
    <property type="entry name" value="UPF0702 TRANSMEMBRANE PROTEIN YCAP"/>
    <property type="match status" value="1"/>
</dbReference>
<evidence type="ECO:0000256" key="1">
    <source>
        <dbReference type="ARBA" id="ARBA00004651"/>
    </source>
</evidence>
<accession>A0ABS2PCB2</accession>
<dbReference type="EMBL" id="JAFBEC010000004">
    <property type="protein sequence ID" value="MBM7632695.1"/>
    <property type="molecule type" value="Genomic_DNA"/>
</dbReference>
<evidence type="ECO:0000313" key="9">
    <source>
        <dbReference type="EMBL" id="MBM7632695.1"/>
    </source>
</evidence>
<evidence type="ECO:0000256" key="2">
    <source>
        <dbReference type="ARBA" id="ARBA00006448"/>
    </source>
</evidence>
<evidence type="ECO:0000313" key="10">
    <source>
        <dbReference type="Proteomes" id="UP000741863"/>
    </source>
</evidence>
<keyword evidence="3" id="KW-1003">Cell membrane</keyword>
<evidence type="ECO:0000256" key="5">
    <source>
        <dbReference type="ARBA" id="ARBA00022989"/>
    </source>
</evidence>
<evidence type="ECO:0000256" key="7">
    <source>
        <dbReference type="SAM" id="Phobius"/>
    </source>
</evidence>
<dbReference type="RefSeq" id="WP_239575350.1">
    <property type="nucleotide sequence ID" value="NZ_JAFBEC010000004.1"/>
</dbReference>
<keyword evidence="4 7" id="KW-0812">Transmembrane</keyword>
<reference evidence="9 10" key="1">
    <citation type="submission" date="2021-01" db="EMBL/GenBank/DDBJ databases">
        <title>Genomic Encyclopedia of Type Strains, Phase IV (KMG-IV): sequencing the most valuable type-strain genomes for metagenomic binning, comparative biology and taxonomic classification.</title>
        <authorList>
            <person name="Goeker M."/>
        </authorList>
    </citation>
    <scope>NUCLEOTIDE SEQUENCE [LARGE SCALE GENOMIC DNA]</scope>
    <source>
        <strain evidence="9 10">DSM 25540</strain>
    </source>
</reference>
<sequence length="240" mass="26953">MDQLVELWEGSSSLPLYGFAVRALIVYVYIFTMIKLLGQRSMATVDPLDFIFGVVIGDILGEPLATGDSELGGPFLAAATIGALHWSLSYIALKLPKKSRRFLEDEPYILASNGVFHEKILRKANMTIEQVLMELRQASSSDLNEIDTVVLEQNGKVSVIKKARFDQLTPDDMNISTNDKGYASVIISDGTLKKKNLPEHLSEEKFYKQLKKRGYDSADNIFLLTINRNNEWYISPKEDA</sequence>
<feature type="transmembrane region" description="Helical" evidence="7">
    <location>
        <begin position="48"/>
        <end position="65"/>
    </location>
</feature>
<organism evidence="9 10">
    <name type="scientific">Geomicrobium sediminis</name>
    <dbReference type="NCBI Taxonomy" id="1347788"/>
    <lineage>
        <taxon>Bacteria</taxon>
        <taxon>Bacillati</taxon>
        <taxon>Bacillota</taxon>
        <taxon>Bacilli</taxon>
        <taxon>Bacillales</taxon>
        <taxon>Geomicrobium</taxon>
    </lineage>
</organism>
<evidence type="ECO:0000256" key="3">
    <source>
        <dbReference type="ARBA" id="ARBA00022475"/>
    </source>
</evidence>